<organism evidence="1 2">
    <name type="scientific">Litoreibacter arenae DSM 19593</name>
    <dbReference type="NCBI Taxonomy" id="1123360"/>
    <lineage>
        <taxon>Bacteria</taxon>
        <taxon>Pseudomonadati</taxon>
        <taxon>Pseudomonadota</taxon>
        <taxon>Alphaproteobacteria</taxon>
        <taxon>Rhodobacterales</taxon>
        <taxon>Roseobacteraceae</taxon>
        <taxon>Litoreibacter</taxon>
    </lineage>
</organism>
<dbReference type="HOGENOM" id="CLU_075295_0_0_5"/>
<dbReference type="InterPro" id="IPR018679">
    <property type="entry name" value="DUF2161"/>
</dbReference>
<evidence type="ECO:0000313" key="2">
    <source>
        <dbReference type="Proteomes" id="UP000015351"/>
    </source>
</evidence>
<gene>
    <name evidence="1" type="ORF">thalar_00923</name>
</gene>
<dbReference type="STRING" id="1123360.thalar_00923"/>
<dbReference type="Proteomes" id="UP000015351">
    <property type="component" value="Unassembled WGS sequence"/>
</dbReference>
<accession>S9QMA1</accession>
<dbReference type="EMBL" id="AONI01000008">
    <property type="protein sequence ID" value="EPX80703.1"/>
    <property type="molecule type" value="Genomic_DNA"/>
</dbReference>
<name>S9QMA1_9RHOB</name>
<dbReference type="eggNOG" id="COG5482">
    <property type="taxonomic scope" value="Bacteria"/>
</dbReference>
<evidence type="ECO:0000313" key="1">
    <source>
        <dbReference type="EMBL" id="EPX80703.1"/>
    </source>
</evidence>
<protein>
    <submittedName>
        <fullName evidence="1">Uncharacterized protein</fullName>
    </submittedName>
</protein>
<dbReference type="Pfam" id="PF09929">
    <property type="entry name" value="DUF2161"/>
    <property type="match status" value="1"/>
</dbReference>
<reference evidence="2" key="1">
    <citation type="journal article" date="2013" name="Stand. Genomic Sci.">
        <title>Genome sequence of the Litoreibacter arenae type strain (DSM 19593(T)), a member of the Roseobacter clade isolated from sea sand.</title>
        <authorList>
            <person name="Riedel T."/>
            <person name="Fiebig A."/>
            <person name="Petersen J."/>
            <person name="Gronow S."/>
            <person name="Kyrpides N.C."/>
            <person name="Goker M."/>
            <person name="Klenk H.P."/>
        </authorList>
    </citation>
    <scope>NUCLEOTIDE SEQUENCE [LARGE SCALE GENOMIC DNA]</scope>
    <source>
        <strain evidence="2">DSM 19593</strain>
    </source>
</reference>
<dbReference type="PATRIC" id="fig|1123360.3.peg.913"/>
<dbReference type="OrthoDB" id="9795163at2"/>
<keyword evidence="2" id="KW-1185">Reference proteome</keyword>
<sequence length="222" mass="24439">MTKETELYGPVKAFLQRQGYEVKGEIGACDVVAVRDGGDPVIVELKTAFSLSLFHQGVARLSVTDDVYIAVPRKTGKPFQKALKENTKLCRRLGLGLITVRLSDKLVEVHTDPAPYAPRKSKKRKGQLLKEFARRVGDPNDGGATRHGIITAYRQDALRCARFLAVHGPSKGAKVAGWAEVPTATRLMRDNHYGWFEKVSKGVYTLSAEGRKGLSDYGDLLV</sequence>
<dbReference type="AlphaFoldDB" id="S9QMA1"/>
<dbReference type="RefSeq" id="WP_021099496.1">
    <property type="nucleotide sequence ID" value="NZ_KE557306.1"/>
</dbReference>
<comment type="caution">
    <text evidence="1">The sequence shown here is derived from an EMBL/GenBank/DDBJ whole genome shotgun (WGS) entry which is preliminary data.</text>
</comment>
<proteinExistence type="predicted"/>